<evidence type="ECO:0000256" key="9">
    <source>
        <dbReference type="HAMAP-Rule" id="MF_00624"/>
    </source>
</evidence>
<dbReference type="InterPro" id="IPR011831">
    <property type="entry name" value="ADP-Glc_PPase"/>
</dbReference>
<keyword evidence="8 9" id="KW-0119">Carbohydrate metabolism</keyword>
<dbReference type="InterPro" id="IPR029044">
    <property type="entry name" value="Nucleotide-diphossugar_trans"/>
</dbReference>
<accession>A0A5B9PA37</accession>
<dbReference type="HAMAP" id="MF_00624">
    <property type="entry name" value="GlgC"/>
    <property type="match status" value="1"/>
</dbReference>
<evidence type="ECO:0000256" key="2">
    <source>
        <dbReference type="ARBA" id="ARBA00022600"/>
    </source>
</evidence>
<feature type="domain" description="Glucose-1-phosphate adenylyltransferase/Bifunctional protein GlmU-like C-terminal hexapeptide" evidence="12">
    <location>
        <begin position="294"/>
        <end position="401"/>
    </location>
</feature>
<feature type="domain" description="Nucleotidyl transferase" evidence="11">
    <location>
        <begin position="6"/>
        <end position="270"/>
    </location>
</feature>
<feature type="site" description="Could play a key role in the communication between the regulatory and the substrate sites" evidence="9">
    <location>
        <position position="58"/>
    </location>
</feature>
<keyword evidence="3 9" id="KW-0808">Transferase</keyword>
<dbReference type="InterPro" id="IPR011004">
    <property type="entry name" value="Trimer_LpxA-like_sf"/>
</dbReference>
<feature type="binding site" evidence="9">
    <location>
        <begin position="178"/>
        <end position="179"/>
    </location>
    <ligand>
        <name>alpha-D-glucose 1-phosphate</name>
        <dbReference type="ChEBI" id="CHEBI:58601"/>
    </ligand>
</feature>
<dbReference type="Proteomes" id="UP000322214">
    <property type="component" value="Chromosome"/>
</dbReference>
<evidence type="ECO:0000259" key="11">
    <source>
        <dbReference type="Pfam" id="PF00483"/>
    </source>
</evidence>
<dbReference type="GO" id="GO:0005524">
    <property type="term" value="F:ATP binding"/>
    <property type="evidence" value="ECO:0007669"/>
    <property type="project" value="UniProtKB-KW"/>
</dbReference>
<keyword evidence="2 9" id="KW-0321">Glycogen metabolism</keyword>
<dbReference type="STRING" id="980251.GCA_001642875_03283"/>
<dbReference type="NCBIfam" id="TIGR02091">
    <property type="entry name" value="glgC"/>
    <property type="match status" value="1"/>
</dbReference>
<evidence type="ECO:0000256" key="7">
    <source>
        <dbReference type="ARBA" id="ARBA00023056"/>
    </source>
</evidence>
<dbReference type="PROSITE" id="PS00810">
    <property type="entry name" value="ADP_GLC_PYROPHOSPH_3"/>
    <property type="match status" value="1"/>
</dbReference>
<dbReference type="NCBIfam" id="NF002023">
    <property type="entry name" value="PRK00844.1"/>
    <property type="match status" value="1"/>
</dbReference>
<comment type="subunit">
    <text evidence="9">Homotetramer.</text>
</comment>
<dbReference type="Pfam" id="PF24894">
    <property type="entry name" value="Hexapep_GlmU"/>
    <property type="match status" value="1"/>
</dbReference>
<dbReference type="PROSITE" id="PS00809">
    <property type="entry name" value="ADP_GLC_PYROPHOSPH_2"/>
    <property type="match status" value="1"/>
</dbReference>
<feature type="site" description="Could play a key role in the communication between the regulatory and the substrate sites" evidence="9">
    <location>
        <position position="97"/>
    </location>
</feature>
<dbReference type="InterPro" id="IPR005835">
    <property type="entry name" value="NTP_transferase_dom"/>
</dbReference>
<dbReference type="NCBIfam" id="NF001947">
    <property type="entry name" value="PRK00725.1"/>
    <property type="match status" value="1"/>
</dbReference>
<dbReference type="UniPathway" id="UPA00164"/>
<evidence type="ECO:0000256" key="6">
    <source>
        <dbReference type="ARBA" id="ARBA00022840"/>
    </source>
</evidence>
<comment type="similarity">
    <text evidence="1 9">Belongs to the bacterial/plant glucose-1-phosphate adenylyltransferase family.</text>
</comment>
<gene>
    <name evidence="13" type="primary">glgC_2</name>
    <name evidence="9" type="synonym">glgC</name>
    <name evidence="13" type="ORF">MFFC18_16820</name>
</gene>
<comment type="catalytic activity">
    <reaction evidence="9">
        <text>alpha-D-glucose 1-phosphate + ATP + H(+) = ADP-alpha-D-glucose + diphosphate</text>
        <dbReference type="Rhea" id="RHEA:12120"/>
        <dbReference type="ChEBI" id="CHEBI:15378"/>
        <dbReference type="ChEBI" id="CHEBI:30616"/>
        <dbReference type="ChEBI" id="CHEBI:33019"/>
        <dbReference type="ChEBI" id="CHEBI:57498"/>
        <dbReference type="ChEBI" id="CHEBI:58601"/>
        <dbReference type="EC" id="2.7.7.27"/>
    </reaction>
</comment>
<evidence type="ECO:0000313" key="13">
    <source>
        <dbReference type="EMBL" id="QEG21822.1"/>
    </source>
</evidence>
<feature type="binding site" evidence="9">
    <location>
        <position position="196"/>
    </location>
    <ligand>
        <name>alpha-D-glucose 1-phosphate</name>
        <dbReference type="ChEBI" id="CHEBI:58601"/>
    </ligand>
</feature>
<dbReference type="EMBL" id="CP042912">
    <property type="protein sequence ID" value="QEG21822.1"/>
    <property type="molecule type" value="Genomic_DNA"/>
</dbReference>
<keyword evidence="6 9" id="KW-0067">ATP-binding</keyword>
<dbReference type="InterPro" id="IPR005836">
    <property type="entry name" value="ADP_Glu_pyroP_CS"/>
</dbReference>
<dbReference type="OrthoDB" id="9801810at2"/>
<evidence type="ECO:0000256" key="8">
    <source>
        <dbReference type="ARBA" id="ARBA00023277"/>
    </source>
</evidence>
<feature type="region of interest" description="Disordered" evidence="10">
    <location>
        <begin position="414"/>
        <end position="434"/>
    </location>
</feature>
<keyword evidence="5 9" id="KW-0547">Nucleotide-binding</keyword>
<dbReference type="CDD" id="cd02508">
    <property type="entry name" value="ADP_Glucose_PP"/>
    <property type="match status" value="1"/>
</dbReference>
<dbReference type="PANTHER" id="PTHR43523">
    <property type="entry name" value="GLUCOSE-1-PHOSPHATE ADENYLYLTRANSFERASE-RELATED"/>
    <property type="match status" value="1"/>
</dbReference>
<feature type="binding site" evidence="9">
    <location>
        <position position="163"/>
    </location>
    <ligand>
        <name>alpha-D-glucose 1-phosphate</name>
        <dbReference type="ChEBI" id="CHEBI:58601"/>
    </ligand>
</feature>
<evidence type="ECO:0000259" key="12">
    <source>
        <dbReference type="Pfam" id="PF24894"/>
    </source>
</evidence>
<dbReference type="GO" id="GO:0008878">
    <property type="term" value="F:glucose-1-phosphate adenylyltransferase activity"/>
    <property type="evidence" value="ECO:0007669"/>
    <property type="project" value="UniProtKB-UniRule"/>
</dbReference>
<dbReference type="SUPFAM" id="SSF53448">
    <property type="entry name" value="Nucleotide-diphospho-sugar transferases"/>
    <property type="match status" value="1"/>
</dbReference>
<dbReference type="PROSITE" id="PS00808">
    <property type="entry name" value="ADP_GLC_PYROPHOSPH_1"/>
    <property type="match status" value="1"/>
</dbReference>
<keyword evidence="14" id="KW-1185">Reference proteome</keyword>
<name>A0A5B9PA37_9BACT</name>
<dbReference type="KEGG" id="mff:MFFC18_16820"/>
<dbReference type="InterPro" id="IPR056818">
    <property type="entry name" value="GlmU/GlgC-like_hexapep"/>
</dbReference>
<dbReference type="InterPro" id="IPR023049">
    <property type="entry name" value="GlgC_bac"/>
</dbReference>
<reference evidence="13 14" key="1">
    <citation type="submission" date="2019-08" db="EMBL/GenBank/DDBJ databases">
        <title>Deep-cultivation of Planctomycetes and their phenomic and genomic characterization uncovers novel biology.</title>
        <authorList>
            <person name="Wiegand S."/>
            <person name="Jogler M."/>
            <person name="Boedeker C."/>
            <person name="Pinto D."/>
            <person name="Vollmers J."/>
            <person name="Rivas-Marin E."/>
            <person name="Kohn T."/>
            <person name="Peeters S.H."/>
            <person name="Heuer A."/>
            <person name="Rast P."/>
            <person name="Oberbeckmann S."/>
            <person name="Bunk B."/>
            <person name="Jeske O."/>
            <person name="Meyerdierks A."/>
            <person name="Storesund J.E."/>
            <person name="Kallscheuer N."/>
            <person name="Luecker S."/>
            <person name="Lage O.M."/>
            <person name="Pohl T."/>
            <person name="Merkel B.J."/>
            <person name="Hornburger P."/>
            <person name="Mueller R.-W."/>
            <person name="Bruemmer F."/>
            <person name="Labrenz M."/>
            <person name="Spormann A.M."/>
            <person name="Op den Camp H."/>
            <person name="Overmann J."/>
            <person name="Amann R."/>
            <person name="Jetten M.S.M."/>
            <person name="Mascher T."/>
            <person name="Medema M.H."/>
            <person name="Devos D.P."/>
            <person name="Kaster A.-K."/>
            <person name="Ovreas L."/>
            <person name="Rohde M."/>
            <person name="Galperin M.Y."/>
            <person name="Jogler C."/>
        </authorList>
    </citation>
    <scope>NUCLEOTIDE SEQUENCE [LARGE SCALE GENOMIC DNA]</scope>
    <source>
        <strain evidence="13 14">FC18</strain>
    </source>
</reference>
<dbReference type="EC" id="2.7.7.27" evidence="9"/>
<dbReference type="SUPFAM" id="SSF51161">
    <property type="entry name" value="Trimeric LpxA-like enzymes"/>
    <property type="match status" value="1"/>
</dbReference>
<comment type="function">
    <text evidence="9">Involved in the biosynthesis of ADP-glucose, a building block required for the elongation reactions to produce glycogen. Catalyzes the reaction between ATP and alpha-D-glucose 1-phosphate (G1P) to produce pyrophosphate and ADP-Glc.</text>
</comment>
<keyword evidence="4 9" id="KW-0548">Nucleotidyltransferase</keyword>
<keyword evidence="7 9" id="KW-0320">Glycogen biosynthesis</keyword>
<evidence type="ECO:0000256" key="1">
    <source>
        <dbReference type="ARBA" id="ARBA00010443"/>
    </source>
</evidence>
<dbReference type="GO" id="GO:0005978">
    <property type="term" value="P:glycogen biosynthetic process"/>
    <property type="evidence" value="ECO:0007669"/>
    <property type="project" value="UniProtKB-UniRule"/>
</dbReference>
<dbReference type="Pfam" id="PF00483">
    <property type="entry name" value="NTP_transferase"/>
    <property type="match status" value="1"/>
</dbReference>
<evidence type="ECO:0000313" key="14">
    <source>
        <dbReference type="Proteomes" id="UP000322214"/>
    </source>
</evidence>
<evidence type="ECO:0000256" key="10">
    <source>
        <dbReference type="SAM" id="MobiDB-lite"/>
    </source>
</evidence>
<sequence length="434" mass="48461">MKDVMAVILAGGKGSRLEPLTRDRAKPAVPFGGGYRIADFALSNCLNSGIRKILLLTQYKAISLDRHINTGWRQFFCRELGEFIDIVPPQQRIDEHWYQGTADAVYQNIYTIEKEKPNSVLILAGDHIYKMNYGAMVDYHEKMKADLTVAALQVDPEEAKSFGVMQVNEQNRIVGFEEKPDAPKSIPGDPNQCLASMGVYVFSARFLFEQLLRDANQPDSQRDFGKNIIPSVIDSHRVFAFPFQDENRKSQAYWRDVGTIDAYYDANMDLISVDPMLNMYDQQWPIRTFQENCPPPKFVFGGDDEEGRVGMATDSIVCPGSIISGGRVERSIVGLHCRINSFANVSDSILFDSVTVGRHAQVRRAIIDKGVSIPSGTRIGFDLEADRKRGLTVTESGIVVIGKGDVISKVHDEANAEGTVPAPHLNQKTQRQNR</sequence>
<evidence type="ECO:0000256" key="3">
    <source>
        <dbReference type="ARBA" id="ARBA00022679"/>
    </source>
</evidence>
<evidence type="ECO:0000256" key="4">
    <source>
        <dbReference type="ARBA" id="ARBA00022695"/>
    </source>
</evidence>
<dbReference type="AlphaFoldDB" id="A0A5B9PA37"/>
<protein>
    <recommendedName>
        <fullName evidence="9">Glucose-1-phosphate adenylyltransferase</fullName>
        <ecNumber evidence="9">2.7.7.27</ecNumber>
    </recommendedName>
    <alternativeName>
        <fullName evidence="9">ADP-glucose pyrophosphorylase</fullName>
        <shortName evidence="9">ADPGlc PPase</shortName>
    </alternativeName>
    <alternativeName>
        <fullName evidence="9">ADP-glucose synthase</fullName>
    </alternativeName>
</protein>
<dbReference type="Gene3D" id="3.90.550.10">
    <property type="entry name" value="Spore Coat Polysaccharide Biosynthesis Protein SpsA, Chain A"/>
    <property type="match status" value="1"/>
</dbReference>
<proteinExistence type="inferred from homology"/>
<dbReference type="Gene3D" id="2.160.10.10">
    <property type="entry name" value="Hexapeptide repeat proteins"/>
    <property type="match status" value="1"/>
</dbReference>
<dbReference type="RefSeq" id="WP_084417276.1">
    <property type="nucleotide sequence ID" value="NZ_CP042912.1"/>
</dbReference>
<dbReference type="CDD" id="cd04651">
    <property type="entry name" value="LbH_G1P_AT_C"/>
    <property type="match status" value="1"/>
</dbReference>
<comment type="pathway">
    <text evidence="9">Glycan biosynthesis; glycogen biosynthesis.</text>
</comment>
<evidence type="ECO:0000256" key="5">
    <source>
        <dbReference type="ARBA" id="ARBA00022741"/>
    </source>
</evidence>
<feature type="binding site" evidence="9">
    <location>
        <position position="98"/>
    </location>
    <ligand>
        <name>alpha-D-glucose 1-phosphate</name>
        <dbReference type="ChEBI" id="CHEBI:58601"/>
    </ligand>
</feature>
<organism evidence="13 14">
    <name type="scientific">Mariniblastus fucicola</name>
    <dbReference type="NCBI Taxonomy" id="980251"/>
    <lineage>
        <taxon>Bacteria</taxon>
        <taxon>Pseudomonadati</taxon>
        <taxon>Planctomycetota</taxon>
        <taxon>Planctomycetia</taxon>
        <taxon>Pirellulales</taxon>
        <taxon>Pirellulaceae</taxon>
        <taxon>Mariniblastus</taxon>
    </lineage>
</organism>
<dbReference type="PANTHER" id="PTHR43523:SF2">
    <property type="entry name" value="GLUCOSE-1-PHOSPHATE ADENYLYLTRANSFERASE"/>
    <property type="match status" value="1"/>
</dbReference>